<dbReference type="Gene3D" id="3.40.50.300">
    <property type="entry name" value="P-loop containing nucleotide triphosphate hydrolases"/>
    <property type="match status" value="1"/>
</dbReference>
<dbReference type="GO" id="GO:0033065">
    <property type="term" value="C:Rad51C-XRCC3 complex"/>
    <property type="evidence" value="ECO:0007669"/>
    <property type="project" value="TreeGrafter"/>
</dbReference>
<comment type="caution">
    <text evidence="2">The sequence shown here is derived from an EMBL/GenBank/DDBJ whole genome shotgun (WGS) entry which is preliminary data.</text>
</comment>
<dbReference type="PANTHER" id="PTHR46487">
    <property type="entry name" value="DNA REPAIR PROTEIN XRCC3"/>
    <property type="match status" value="1"/>
</dbReference>
<dbReference type="GO" id="GO:0090656">
    <property type="term" value="P:t-circle formation"/>
    <property type="evidence" value="ECO:0007669"/>
    <property type="project" value="TreeGrafter"/>
</dbReference>
<keyword evidence="1" id="KW-0812">Transmembrane</keyword>
<keyword evidence="1" id="KW-1133">Transmembrane helix</keyword>
<dbReference type="GO" id="GO:0000722">
    <property type="term" value="P:telomere maintenance via recombination"/>
    <property type="evidence" value="ECO:0007669"/>
    <property type="project" value="TreeGrafter"/>
</dbReference>
<dbReference type="AlphaFoldDB" id="A0A834W5K7"/>
<keyword evidence="3" id="KW-1185">Reference proteome</keyword>
<dbReference type="GO" id="GO:0000400">
    <property type="term" value="F:four-way junction DNA binding"/>
    <property type="evidence" value="ECO:0007669"/>
    <property type="project" value="TreeGrafter"/>
</dbReference>
<accession>A0A834W5K7</accession>
<sequence>MNSPSPFAAFGNLPPLFNLHTLTFLHLPITMILATMRLIVIDSIAALFRSEFENAHSDLKHRSSLFFKISGNLKSLARKFDCWWC</sequence>
<reference evidence="2" key="1">
    <citation type="submission" date="2020-09" db="EMBL/GenBank/DDBJ databases">
        <title>Genome-Enabled Discovery of Anthraquinone Biosynthesis in Senna tora.</title>
        <authorList>
            <person name="Kang S.-H."/>
            <person name="Pandey R.P."/>
            <person name="Lee C.-M."/>
            <person name="Sim J.-S."/>
            <person name="Jeong J.-T."/>
            <person name="Choi B.-S."/>
            <person name="Jung M."/>
            <person name="Ginzburg D."/>
            <person name="Zhao K."/>
            <person name="Won S.Y."/>
            <person name="Oh T.-J."/>
            <person name="Yu Y."/>
            <person name="Kim N.-H."/>
            <person name="Lee O.R."/>
            <person name="Lee T.-H."/>
            <person name="Bashyal P."/>
            <person name="Kim T.-S."/>
            <person name="Lee W.-H."/>
            <person name="Kawkins C."/>
            <person name="Kim C.-K."/>
            <person name="Kim J.S."/>
            <person name="Ahn B.O."/>
            <person name="Rhee S.Y."/>
            <person name="Sohng J.K."/>
        </authorList>
    </citation>
    <scope>NUCLEOTIDE SEQUENCE</scope>
    <source>
        <tissue evidence="2">Leaf</tissue>
    </source>
</reference>
<gene>
    <name evidence="2" type="ORF">G2W53_036930</name>
</gene>
<dbReference type="InterPro" id="IPR027417">
    <property type="entry name" value="P-loop_NTPase"/>
</dbReference>
<evidence type="ECO:0000313" key="2">
    <source>
        <dbReference type="EMBL" id="KAF7810187.1"/>
    </source>
</evidence>
<evidence type="ECO:0000313" key="3">
    <source>
        <dbReference type="Proteomes" id="UP000634136"/>
    </source>
</evidence>
<dbReference type="GO" id="GO:0005657">
    <property type="term" value="C:replication fork"/>
    <property type="evidence" value="ECO:0007669"/>
    <property type="project" value="TreeGrafter"/>
</dbReference>
<keyword evidence="1" id="KW-0472">Membrane</keyword>
<evidence type="ECO:0000256" key="1">
    <source>
        <dbReference type="SAM" id="Phobius"/>
    </source>
</evidence>
<dbReference type="PANTHER" id="PTHR46487:SF1">
    <property type="entry name" value="DNA REPAIR PROTEIN XRCC3"/>
    <property type="match status" value="1"/>
</dbReference>
<dbReference type="GO" id="GO:0045003">
    <property type="term" value="P:double-strand break repair via synthesis-dependent strand annealing"/>
    <property type="evidence" value="ECO:0007669"/>
    <property type="project" value="TreeGrafter"/>
</dbReference>
<name>A0A834W5K7_9FABA</name>
<dbReference type="Proteomes" id="UP000634136">
    <property type="component" value="Unassembled WGS sequence"/>
</dbReference>
<dbReference type="OrthoDB" id="1861185at2759"/>
<protein>
    <submittedName>
        <fullName evidence="2">DNA repair protein XRCC3-like protein</fullName>
    </submittedName>
</protein>
<feature type="transmembrane region" description="Helical" evidence="1">
    <location>
        <begin position="20"/>
        <end position="40"/>
    </location>
</feature>
<proteinExistence type="predicted"/>
<organism evidence="2 3">
    <name type="scientific">Senna tora</name>
    <dbReference type="NCBI Taxonomy" id="362788"/>
    <lineage>
        <taxon>Eukaryota</taxon>
        <taxon>Viridiplantae</taxon>
        <taxon>Streptophyta</taxon>
        <taxon>Embryophyta</taxon>
        <taxon>Tracheophyta</taxon>
        <taxon>Spermatophyta</taxon>
        <taxon>Magnoliopsida</taxon>
        <taxon>eudicotyledons</taxon>
        <taxon>Gunneridae</taxon>
        <taxon>Pentapetalae</taxon>
        <taxon>rosids</taxon>
        <taxon>fabids</taxon>
        <taxon>Fabales</taxon>
        <taxon>Fabaceae</taxon>
        <taxon>Caesalpinioideae</taxon>
        <taxon>Cassia clade</taxon>
        <taxon>Senna</taxon>
    </lineage>
</organism>
<dbReference type="EMBL" id="JAAIUW010000011">
    <property type="protein sequence ID" value="KAF7810187.1"/>
    <property type="molecule type" value="Genomic_DNA"/>
</dbReference>
<dbReference type="GO" id="GO:0071140">
    <property type="term" value="P:resolution of mitotic recombination intermediates"/>
    <property type="evidence" value="ECO:0007669"/>
    <property type="project" value="TreeGrafter"/>
</dbReference>